<reference evidence="1" key="1">
    <citation type="submission" date="2016-11" db="EMBL/GenBank/DDBJ databases">
        <title>The genome of Nicotiana attenuata.</title>
        <authorList>
            <person name="Xu S."/>
            <person name="Brockmoeller T."/>
            <person name="Gaquerel E."/>
            <person name="Navarro A."/>
            <person name="Kuhl H."/>
            <person name="Gase K."/>
            <person name="Ling Z."/>
            <person name="Zhou W."/>
            <person name="Kreitzer C."/>
            <person name="Stanke M."/>
            <person name="Tang H."/>
            <person name="Lyons E."/>
            <person name="Pandey P."/>
            <person name="Pandey S.P."/>
            <person name="Timmermann B."/>
            <person name="Baldwin I.T."/>
        </authorList>
    </citation>
    <scope>NUCLEOTIDE SEQUENCE [LARGE SCALE GENOMIC DNA]</scope>
    <source>
        <strain evidence="1">UT</strain>
    </source>
</reference>
<name>A0A314L4D3_NICAT</name>
<sequence>MTMKMKMLEFNSNDMNPVEGFIQIESMSHQIVMEPPCLCGLFFAQHFLPKTMIHSHIDMTDTDLAGS</sequence>
<organism evidence="1 2">
    <name type="scientific">Nicotiana attenuata</name>
    <name type="common">Coyote tobacco</name>
    <dbReference type="NCBI Taxonomy" id="49451"/>
    <lineage>
        <taxon>Eukaryota</taxon>
        <taxon>Viridiplantae</taxon>
        <taxon>Streptophyta</taxon>
        <taxon>Embryophyta</taxon>
        <taxon>Tracheophyta</taxon>
        <taxon>Spermatophyta</taxon>
        <taxon>Magnoliopsida</taxon>
        <taxon>eudicotyledons</taxon>
        <taxon>Gunneridae</taxon>
        <taxon>Pentapetalae</taxon>
        <taxon>asterids</taxon>
        <taxon>lamiids</taxon>
        <taxon>Solanales</taxon>
        <taxon>Solanaceae</taxon>
        <taxon>Nicotianoideae</taxon>
        <taxon>Nicotianeae</taxon>
        <taxon>Nicotiana</taxon>
    </lineage>
</organism>
<dbReference type="Gramene" id="OIT36017">
    <property type="protein sequence ID" value="OIT36017"/>
    <property type="gene ID" value="A4A49_16205"/>
</dbReference>
<protein>
    <submittedName>
        <fullName evidence="1">Uncharacterized protein</fullName>
    </submittedName>
</protein>
<gene>
    <name evidence="1" type="ORF">A4A49_16205</name>
</gene>
<accession>A0A314L4D3</accession>
<dbReference type="Proteomes" id="UP000187609">
    <property type="component" value="Unassembled WGS sequence"/>
</dbReference>
<evidence type="ECO:0000313" key="1">
    <source>
        <dbReference type="EMBL" id="OIT36017.1"/>
    </source>
</evidence>
<evidence type="ECO:0000313" key="2">
    <source>
        <dbReference type="Proteomes" id="UP000187609"/>
    </source>
</evidence>
<dbReference type="EMBL" id="MJEQ01000485">
    <property type="protein sequence ID" value="OIT36017.1"/>
    <property type="molecule type" value="Genomic_DNA"/>
</dbReference>
<dbReference type="AlphaFoldDB" id="A0A314L4D3"/>
<keyword evidence="2" id="KW-1185">Reference proteome</keyword>
<proteinExistence type="predicted"/>
<comment type="caution">
    <text evidence="1">The sequence shown here is derived from an EMBL/GenBank/DDBJ whole genome shotgun (WGS) entry which is preliminary data.</text>
</comment>